<protein>
    <submittedName>
        <fullName evidence="1">Uncharacterized protein</fullName>
    </submittedName>
</protein>
<reference evidence="2" key="2">
    <citation type="submission" date="2017-05" db="EMBL/GenBank/DDBJ databases">
        <title>Draft genome sequence of Geobacter pelophilus, a iron(III)-reducing bacteria.</title>
        <authorList>
            <person name="Aoyagi T."/>
            <person name="Koike H."/>
            <person name="Morita T."/>
            <person name="Sato Y."/>
            <person name="Habe H."/>
            <person name="Hori T."/>
        </authorList>
    </citation>
    <scope>NUCLEOTIDE SEQUENCE [LARGE SCALE GENOMIC DNA]</scope>
    <source>
        <strain evidence="2">Drf2</strain>
    </source>
</reference>
<dbReference type="EMBL" id="BDQG01000001">
    <property type="protein sequence ID" value="GAW66742.1"/>
    <property type="molecule type" value="Genomic_DNA"/>
</dbReference>
<gene>
    <name evidence="1" type="ORF">GPEL0_01r2232</name>
</gene>
<sequence>MAVGCFNPFAIGVRVMVGGNSFAGVGGVLSLLQATDEKLSTRIQTATSLIECFRKLSMLPPPLVHLISSKR</sequence>
<accession>A0ABQ0MI33</accession>
<evidence type="ECO:0000313" key="2">
    <source>
        <dbReference type="Proteomes" id="UP000194153"/>
    </source>
</evidence>
<comment type="caution">
    <text evidence="1">The sequence shown here is derived from an EMBL/GenBank/DDBJ whole genome shotgun (WGS) entry which is preliminary data.</text>
</comment>
<evidence type="ECO:0000313" key="1">
    <source>
        <dbReference type="EMBL" id="GAW66742.1"/>
    </source>
</evidence>
<keyword evidence="2" id="KW-1185">Reference proteome</keyword>
<reference evidence="1 2" key="1">
    <citation type="submission" date="2017-04" db="EMBL/GenBank/DDBJ databases">
        <authorList>
            <consortium name="Geobacter pelophilus Genome Sequencing"/>
            <person name="Aoyagi T."/>
            <person name="Koike H."/>
            <person name="Hori T."/>
        </authorList>
    </citation>
    <scope>NUCLEOTIDE SEQUENCE [LARGE SCALE GENOMIC DNA]</scope>
    <source>
        <strain evidence="1 2">Drf2</strain>
    </source>
</reference>
<name>A0ABQ0MI33_9BACT</name>
<proteinExistence type="predicted"/>
<dbReference type="Proteomes" id="UP000194153">
    <property type="component" value="Unassembled WGS sequence"/>
</dbReference>
<organism evidence="1 2">
    <name type="scientific">Geoanaerobacter pelophilus</name>
    <dbReference type="NCBI Taxonomy" id="60036"/>
    <lineage>
        <taxon>Bacteria</taxon>
        <taxon>Pseudomonadati</taxon>
        <taxon>Thermodesulfobacteriota</taxon>
        <taxon>Desulfuromonadia</taxon>
        <taxon>Geobacterales</taxon>
        <taxon>Geobacteraceae</taxon>
        <taxon>Geoanaerobacter</taxon>
    </lineage>
</organism>